<organism evidence="3 4">
    <name type="scientific">Iris pallida</name>
    <name type="common">Sweet iris</name>
    <dbReference type="NCBI Taxonomy" id="29817"/>
    <lineage>
        <taxon>Eukaryota</taxon>
        <taxon>Viridiplantae</taxon>
        <taxon>Streptophyta</taxon>
        <taxon>Embryophyta</taxon>
        <taxon>Tracheophyta</taxon>
        <taxon>Spermatophyta</taxon>
        <taxon>Magnoliopsida</taxon>
        <taxon>Liliopsida</taxon>
        <taxon>Asparagales</taxon>
        <taxon>Iridaceae</taxon>
        <taxon>Iridoideae</taxon>
        <taxon>Irideae</taxon>
        <taxon>Iris</taxon>
    </lineage>
</organism>
<keyword evidence="2" id="KW-1133">Transmembrane helix</keyword>
<reference evidence="3" key="1">
    <citation type="journal article" date="2023" name="GigaByte">
        <title>Genome assembly of the bearded iris, Iris pallida Lam.</title>
        <authorList>
            <person name="Bruccoleri R.E."/>
            <person name="Oakeley E.J."/>
            <person name="Faust A.M.E."/>
            <person name="Altorfer M."/>
            <person name="Dessus-Babus S."/>
            <person name="Burckhardt D."/>
            <person name="Oertli M."/>
            <person name="Naumann U."/>
            <person name="Petersen F."/>
            <person name="Wong J."/>
        </authorList>
    </citation>
    <scope>NUCLEOTIDE SEQUENCE</scope>
    <source>
        <strain evidence="3">GSM-AAB239-AS_SAM_17_03QT</strain>
    </source>
</reference>
<protein>
    <submittedName>
        <fullName evidence="3">Uncharacterized protein</fullName>
    </submittedName>
</protein>
<name>A0AAX6I9U6_IRIPA</name>
<comment type="caution">
    <text evidence="3">The sequence shown here is derived from an EMBL/GenBank/DDBJ whole genome shotgun (WGS) entry which is preliminary data.</text>
</comment>
<keyword evidence="4" id="KW-1185">Reference proteome</keyword>
<evidence type="ECO:0000256" key="2">
    <source>
        <dbReference type="SAM" id="Phobius"/>
    </source>
</evidence>
<evidence type="ECO:0000313" key="3">
    <source>
        <dbReference type="EMBL" id="KAJ6849693.1"/>
    </source>
</evidence>
<accession>A0AAX6I9U6</accession>
<keyword evidence="2" id="KW-0472">Membrane</keyword>
<gene>
    <name evidence="3" type="ORF">M6B38_268265</name>
</gene>
<keyword evidence="2" id="KW-0812">Transmembrane</keyword>
<dbReference type="EMBL" id="JANAVB010003400">
    <property type="protein sequence ID" value="KAJ6849693.1"/>
    <property type="molecule type" value="Genomic_DNA"/>
</dbReference>
<evidence type="ECO:0000256" key="1">
    <source>
        <dbReference type="SAM" id="MobiDB-lite"/>
    </source>
</evidence>
<dbReference type="PANTHER" id="PTHR37224">
    <property type="entry name" value="OS02G0804400 PROTEIN"/>
    <property type="match status" value="1"/>
</dbReference>
<feature type="transmembrane region" description="Helical" evidence="2">
    <location>
        <begin position="119"/>
        <end position="138"/>
    </location>
</feature>
<sequence>MAAAAAAASVTKIPLFSLSLTSSPFPQFRKHNLSVPTPTKPLSLTHKLVIRTRRSFCCSSRADDDDQQAEGSGADVSNDPFPSPDDTNYFLKLVAGSVGGGAVIKYGSVLFPDITRPNMLQALLMVSLPVVVAVLILIKESRTENQSKDLF</sequence>
<feature type="region of interest" description="Disordered" evidence="1">
    <location>
        <begin position="60"/>
        <end position="83"/>
    </location>
</feature>
<evidence type="ECO:0000313" key="4">
    <source>
        <dbReference type="Proteomes" id="UP001140949"/>
    </source>
</evidence>
<reference evidence="3" key="2">
    <citation type="submission" date="2023-04" db="EMBL/GenBank/DDBJ databases">
        <authorList>
            <person name="Bruccoleri R.E."/>
            <person name="Oakeley E.J."/>
            <person name="Faust A.-M."/>
            <person name="Dessus-Babus S."/>
            <person name="Altorfer M."/>
            <person name="Burckhardt D."/>
            <person name="Oertli M."/>
            <person name="Naumann U."/>
            <person name="Petersen F."/>
            <person name="Wong J."/>
        </authorList>
    </citation>
    <scope>NUCLEOTIDE SEQUENCE</scope>
    <source>
        <strain evidence="3">GSM-AAB239-AS_SAM_17_03QT</strain>
        <tissue evidence="3">Leaf</tissue>
    </source>
</reference>
<dbReference type="Proteomes" id="UP001140949">
    <property type="component" value="Unassembled WGS sequence"/>
</dbReference>
<proteinExistence type="predicted"/>
<dbReference type="AlphaFoldDB" id="A0AAX6I9U6"/>